<evidence type="ECO:0000313" key="2">
    <source>
        <dbReference type="Proteomes" id="UP001165427"/>
    </source>
</evidence>
<organism evidence="1 2">
    <name type="scientific">Desulfatitalea alkaliphila</name>
    <dbReference type="NCBI Taxonomy" id="2929485"/>
    <lineage>
        <taxon>Bacteria</taxon>
        <taxon>Pseudomonadati</taxon>
        <taxon>Thermodesulfobacteriota</taxon>
        <taxon>Desulfobacteria</taxon>
        <taxon>Desulfobacterales</taxon>
        <taxon>Desulfosarcinaceae</taxon>
        <taxon>Desulfatitalea</taxon>
    </lineage>
</organism>
<evidence type="ECO:0000313" key="1">
    <source>
        <dbReference type="EMBL" id="MCJ8498998.1"/>
    </source>
</evidence>
<name>A0AA41R435_9BACT</name>
<keyword evidence="2" id="KW-1185">Reference proteome</keyword>
<dbReference type="EMBL" id="JALJRB010000001">
    <property type="protein sequence ID" value="MCJ8498998.1"/>
    <property type="molecule type" value="Genomic_DNA"/>
</dbReference>
<reference evidence="1" key="1">
    <citation type="submission" date="2022-04" db="EMBL/GenBank/DDBJ databases">
        <title>Desulfatitalea alkaliphila sp. nov., a novel anaerobic sulfate-reducing bacterium isolated from terrestrial mud volcano, Taman Peninsula, Russia.</title>
        <authorList>
            <person name="Khomyakova M.A."/>
            <person name="Merkel A.Y."/>
            <person name="Slobodkin A.I."/>
        </authorList>
    </citation>
    <scope>NUCLEOTIDE SEQUENCE</scope>
    <source>
        <strain evidence="1">M08but</strain>
    </source>
</reference>
<proteinExistence type="predicted"/>
<accession>A0AA41R435</accession>
<dbReference type="Proteomes" id="UP001165427">
    <property type="component" value="Unassembled WGS sequence"/>
</dbReference>
<comment type="caution">
    <text evidence="1">The sequence shown here is derived from an EMBL/GenBank/DDBJ whole genome shotgun (WGS) entry which is preliminary data.</text>
</comment>
<sequence>MASATVRPKPSLSDFCSTTSAIRLARVDVAAPYPLAFSSGAQIEQGRRLRIVDEHHIRLGQYIGQSFVVAGVGRFILMQQFIVDLLGHALQAIMKFLRALVECRFSSHDFPSDVDSQLLLQGNQAV</sequence>
<gene>
    <name evidence="1" type="ORF">MRX98_00315</name>
</gene>
<protein>
    <submittedName>
        <fullName evidence="1">Uncharacterized protein</fullName>
    </submittedName>
</protein>
<dbReference type="AlphaFoldDB" id="A0AA41R435"/>